<protein>
    <recommendedName>
        <fullName evidence="4">Secreted protein associated with spyDAC</fullName>
    </recommendedName>
</protein>
<dbReference type="AlphaFoldDB" id="A0A6J4VYA0"/>
<dbReference type="PANTHER" id="PTHR37804">
    <property type="entry name" value="CDAA REGULATORY PROTEIN CDAR"/>
    <property type="match status" value="1"/>
</dbReference>
<accession>A0A6J4VYA0</accession>
<feature type="transmembrane region" description="Helical" evidence="2">
    <location>
        <begin position="12"/>
        <end position="34"/>
    </location>
</feature>
<keyword evidence="2" id="KW-0472">Membrane</keyword>
<dbReference type="InterPro" id="IPR012505">
    <property type="entry name" value="YbbR"/>
</dbReference>
<name>A0A6J4VYA0_9BACT</name>
<gene>
    <name evidence="3" type="ORF">AVDCRST_MAG18-4136</name>
</gene>
<evidence type="ECO:0000313" key="3">
    <source>
        <dbReference type="EMBL" id="CAA9587451.1"/>
    </source>
</evidence>
<proteinExistence type="predicted"/>
<evidence type="ECO:0008006" key="4">
    <source>
        <dbReference type="Google" id="ProtNLM"/>
    </source>
</evidence>
<evidence type="ECO:0000256" key="1">
    <source>
        <dbReference type="SAM" id="MobiDB-lite"/>
    </source>
</evidence>
<dbReference type="Pfam" id="PF07949">
    <property type="entry name" value="YbbR"/>
    <property type="match status" value="4"/>
</dbReference>
<organism evidence="3">
    <name type="scientific">uncultured Thermomicrobiales bacterium</name>
    <dbReference type="NCBI Taxonomy" id="1645740"/>
    <lineage>
        <taxon>Bacteria</taxon>
        <taxon>Pseudomonadati</taxon>
        <taxon>Thermomicrobiota</taxon>
        <taxon>Thermomicrobia</taxon>
        <taxon>Thermomicrobiales</taxon>
        <taxon>environmental samples</taxon>
    </lineage>
</organism>
<dbReference type="Gene3D" id="2.170.120.30">
    <property type="match status" value="2"/>
</dbReference>
<feature type="region of interest" description="Disordered" evidence="1">
    <location>
        <begin position="404"/>
        <end position="450"/>
    </location>
</feature>
<keyword evidence="2" id="KW-0812">Transmembrane</keyword>
<dbReference type="PANTHER" id="PTHR37804:SF1">
    <property type="entry name" value="CDAA REGULATORY PROTEIN CDAR"/>
    <property type="match status" value="1"/>
</dbReference>
<dbReference type="EMBL" id="CADCWN010000327">
    <property type="protein sequence ID" value="CAA9587451.1"/>
    <property type="molecule type" value="Genomic_DNA"/>
</dbReference>
<dbReference type="Gene3D" id="2.170.120.40">
    <property type="entry name" value="YbbR-like domain"/>
    <property type="match status" value="2"/>
</dbReference>
<keyword evidence="2" id="KW-1133">Transmembrane helix</keyword>
<sequence>MAERLKGLRKRLGVGILSRGLFAIMLAILLWGWVTTQDDPEIQQSFPAITPAIVNKADNLVILDEARIPTITVTVRGPRSELNRLTALDLPVEIDLGGITSPTSANIKVGANIVGHRGVRVVGTAPETVAITTDILTAKTFPLAIEKGQPILPYSVGNVEPNPRQIEVRGPQSLVGQVARVVLPVGLGDRRDNFEVQITPEARDSAGARINGVTLEPGIVTATVTVERIGRTVSIVPNIQGTPAEGYRVGNPRISPPAITIDGPPDILAQLIVISTVPIDVSGKRDSFSVYDVALNLPGGTRVIDRNTVNVEVAIEAELQQQQIGGVRVNVLVDPGLRVASVTPSEIAVTLSGPRERIRQLNAGEVTAQVDLRGQQPGTYNEIPAITKPAELSADPAQQVRVTIERIPPSPTVAPTATPRPTPTSTPPPPTAPPSAPPSTTPSGRREPRG</sequence>
<evidence type="ECO:0000256" key="2">
    <source>
        <dbReference type="SAM" id="Phobius"/>
    </source>
</evidence>
<dbReference type="InterPro" id="IPR053154">
    <property type="entry name" value="c-di-AMP_regulator"/>
</dbReference>
<reference evidence="3" key="1">
    <citation type="submission" date="2020-02" db="EMBL/GenBank/DDBJ databases">
        <authorList>
            <person name="Meier V. D."/>
        </authorList>
    </citation>
    <scope>NUCLEOTIDE SEQUENCE</scope>
    <source>
        <strain evidence="3">AVDCRST_MAG18</strain>
    </source>
</reference>
<feature type="compositionally biased region" description="Pro residues" evidence="1">
    <location>
        <begin position="408"/>
        <end position="440"/>
    </location>
</feature>